<evidence type="ECO:0000313" key="3">
    <source>
        <dbReference type="Proteomes" id="UP000219689"/>
    </source>
</evidence>
<dbReference type="Pfam" id="PF00753">
    <property type="entry name" value="Lactamase_B"/>
    <property type="match status" value="1"/>
</dbReference>
<proteinExistence type="predicted"/>
<evidence type="ECO:0000259" key="1">
    <source>
        <dbReference type="SMART" id="SM00849"/>
    </source>
</evidence>
<dbReference type="PANTHER" id="PTHR42951">
    <property type="entry name" value="METALLO-BETA-LACTAMASE DOMAIN-CONTAINING"/>
    <property type="match status" value="1"/>
</dbReference>
<organism evidence="2 3">
    <name type="scientific">Natrinema ejinorense</name>
    <dbReference type="NCBI Taxonomy" id="373386"/>
    <lineage>
        <taxon>Archaea</taxon>
        <taxon>Methanobacteriati</taxon>
        <taxon>Methanobacteriota</taxon>
        <taxon>Stenosarchaea group</taxon>
        <taxon>Halobacteria</taxon>
        <taxon>Halobacteriales</taxon>
        <taxon>Natrialbaceae</taxon>
        <taxon>Natrinema</taxon>
    </lineage>
</organism>
<feature type="domain" description="Metallo-beta-lactamase" evidence="1">
    <location>
        <begin position="32"/>
        <end position="253"/>
    </location>
</feature>
<dbReference type="GO" id="GO:0016787">
    <property type="term" value="F:hydrolase activity"/>
    <property type="evidence" value="ECO:0007669"/>
    <property type="project" value="UniProtKB-KW"/>
</dbReference>
<dbReference type="Gene3D" id="3.60.15.10">
    <property type="entry name" value="Ribonuclease Z/Hydroxyacylglutathione hydrolase-like"/>
    <property type="match status" value="1"/>
</dbReference>
<dbReference type="InterPro" id="IPR001279">
    <property type="entry name" value="Metallo-B-lactamas"/>
</dbReference>
<dbReference type="InterPro" id="IPR036866">
    <property type="entry name" value="RibonucZ/Hydroxyglut_hydro"/>
</dbReference>
<gene>
    <name evidence="2" type="ORF">CP557_10300</name>
</gene>
<protein>
    <submittedName>
        <fullName evidence="2">MBL fold metallo-hydrolase</fullName>
    </submittedName>
</protein>
<dbReference type="OrthoDB" id="205181at2157"/>
<keyword evidence="3" id="KW-1185">Reference proteome</keyword>
<accession>A0A2A5QVR6</accession>
<dbReference type="SUPFAM" id="SSF56281">
    <property type="entry name" value="Metallo-hydrolase/oxidoreductase"/>
    <property type="match status" value="1"/>
</dbReference>
<sequence>MTPDASCGAARPDTACSRIHRLEFDVPWPPKHVAAYLLEGPEPILIDAGAPDETGGSDHAGETALREGLAEVDSEPAAIDHVIVTHIHSDHIGQLPALRAAGATVHAPKAGIERLEDDLDAVESGLRETAMSAGYSGDDLETVIEEELESRRRDRRLVDGESAQPIDPTEPFAVGGREFRVFETPGHEIDHLCFETTVEGTDVLFAGDALIEPFRAGAFQVGFNHGAYDAVDAYYEAMDRLEETTATHVFPGHGPVFEDPQRVVETTQERLDTLLEETRAALETIEPATPLSIAEARVGNVRYHAPVLDTLGALGTLEGQGRVSHDSEHGARYYETT</sequence>
<comment type="caution">
    <text evidence="2">The sequence shown here is derived from an EMBL/GenBank/DDBJ whole genome shotgun (WGS) entry which is preliminary data.</text>
</comment>
<name>A0A2A5QVR6_9EURY</name>
<dbReference type="SMART" id="SM00849">
    <property type="entry name" value="Lactamase_B"/>
    <property type="match status" value="1"/>
</dbReference>
<evidence type="ECO:0000313" key="2">
    <source>
        <dbReference type="EMBL" id="PCR90873.1"/>
    </source>
</evidence>
<reference evidence="2 3" key="1">
    <citation type="submission" date="2017-09" db="EMBL/GenBank/DDBJ databases">
        <title>Genome sequences of Natrinema ejinorence JCM 13890T.</title>
        <authorList>
            <person name="Roh S.W."/>
            <person name="Kim Y.B."/>
            <person name="Kim J.Y."/>
        </authorList>
    </citation>
    <scope>NUCLEOTIDE SEQUENCE [LARGE SCALE GENOMIC DNA]</scope>
    <source>
        <strain evidence="2 3">JCM 13890</strain>
    </source>
</reference>
<dbReference type="AlphaFoldDB" id="A0A2A5QVR6"/>
<dbReference type="Proteomes" id="UP000219689">
    <property type="component" value="Unassembled WGS sequence"/>
</dbReference>
<dbReference type="RefSeq" id="WP_097379820.1">
    <property type="nucleotide sequence ID" value="NZ_NXNI01000001.1"/>
</dbReference>
<dbReference type="InterPro" id="IPR050855">
    <property type="entry name" value="NDM-1-like"/>
</dbReference>
<keyword evidence="2" id="KW-0378">Hydrolase</keyword>
<dbReference type="PANTHER" id="PTHR42951:SF4">
    <property type="entry name" value="ACYL-COENZYME A THIOESTERASE MBLAC2"/>
    <property type="match status" value="1"/>
</dbReference>
<dbReference type="EMBL" id="NXNI01000001">
    <property type="protein sequence ID" value="PCR90873.1"/>
    <property type="molecule type" value="Genomic_DNA"/>
</dbReference>